<dbReference type="InterPro" id="IPR010743">
    <property type="entry name" value="Methionine_synth_MetW"/>
</dbReference>
<dbReference type="NCBIfam" id="TIGR02081">
    <property type="entry name" value="metW"/>
    <property type="match status" value="1"/>
</dbReference>
<dbReference type="Gene3D" id="3.40.50.150">
    <property type="entry name" value="Vaccinia Virus protein VP39"/>
    <property type="match status" value="1"/>
</dbReference>
<evidence type="ECO:0000313" key="1">
    <source>
        <dbReference type="EMBL" id="SBW02994.1"/>
    </source>
</evidence>
<proteinExistence type="predicted"/>
<dbReference type="SUPFAM" id="SSF53335">
    <property type="entry name" value="S-adenosyl-L-methionine-dependent methyltransferases"/>
    <property type="match status" value="1"/>
</dbReference>
<sequence>MAAVPNHSATGLRIDLKIIAEMIEPNSRVLDVGCGEGELLAHLRDAREVDGRGMELSMQGVQRAVARGLAVIQGDADTDLVDYPEGAFDYVILSKTLQATRNPRLVVEQMLRIGRHAIVSFPNFAHWRTRLDLVLKGRMPVNELLPYSWYETPNIHFCTIRDFVDLCRAMDVRIKASLALDADGDVQRFTADSRWANLLAVDAVFLLGQ</sequence>
<gene>
    <name evidence="1" type="ORF">KL86APRO_11668</name>
</gene>
<name>A0A212JU59_9PROT</name>
<dbReference type="EMBL" id="FLUO01000001">
    <property type="protein sequence ID" value="SBW02994.1"/>
    <property type="molecule type" value="Genomic_DNA"/>
</dbReference>
<organism evidence="1">
    <name type="scientific">uncultured Alphaproteobacteria bacterium</name>
    <dbReference type="NCBI Taxonomy" id="91750"/>
    <lineage>
        <taxon>Bacteria</taxon>
        <taxon>Pseudomonadati</taxon>
        <taxon>Pseudomonadota</taxon>
        <taxon>Alphaproteobacteria</taxon>
        <taxon>environmental samples</taxon>
    </lineage>
</organism>
<protein>
    <submittedName>
        <fullName evidence="1">Methionine biosynthesis MetW</fullName>
    </submittedName>
</protein>
<reference evidence="1" key="1">
    <citation type="submission" date="2016-04" db="EMBL/GenBank/DDBJ databases">
        <authorList>
            <person name="Evans L.H."/>
            <person name="Alamgir A."/>
            <person name="Owens N."/>
            <person name="Weber N.D."/>
            <person name="Virtaneva K."/>
            <person name="Barbian K."/>
            <person name="Babar A."/>
            <person name="Rosenke K."/>
        </authorList>
    </citation>
    <scope>NUCLEOTIDE SEQUENCE</scope>
    <source>
        <strain evidence="1">86</strain>
    </source>
</reference>
<accession>A0A212JU59</accession>
<dbReference type="AlphaFoldDB" id="A0A212JU59"/>
<dbReference type="CDD" id="cd02440">
    <property type="entry name" value="AdoMet_MTases"/>
    <property type="match status" value="1"/>
</dbReference>
<dbReference type="Pfam" id="PF07021">
    <property type="entry name" value="MetW"/>
    <property type="match status" value="1"/>
</dbReference>
<dbReference type="InterPro" id="IPR029063">
    <property type="entry name" value="SAM-dependent_MTases_sf"/>
</dbReference>